<accession>M1MA17</accession>
<protein>
    <submittedName>
        <fullName evidence="1">Bacteriophage-like protein</fullName>
    </submittedName>
</protein>
<dbReference type="Pfam" id="PF13730">
    <property type="entry name" value="HTH_36"/>
    <property type="match status" value="1"/>
</dbReference>
<dbReference type="eggNOG" id="COG3935">
    <property type="taxonomic scope" value="Bacteria"/>
</dbReference>
<dbReference type="AlphaFoldDB" id="M1MA17"/>
<reference evidence="1 2" key="1">
    <citation type="submission" date="2013-02" db="EMBL/GenBank/DDBJ databases">
        <title>Genome sequence of Clostridium saccharoperbutylacetonicum N1-4(HMT).</title>
        <authorList>
            <person name="Poehlein A."/>
            <person name="Daniel R."/>
        </authorList>
    </citation>
    <scope>NUCLEOTIDE SEQUENCE [LARGE SCALE GENOMIC DNA]</scope>
    <source>
        <strain evidence="2">N1-4(HMT)</strain>
    </source>
</reference>
<name>M1MA17_9CLOT</name>
<sequence>MDKSYFAIIPANVRYDENLTANAKLLYGEITALANEKGYCWAANTYFAQLYGVSKTSISKWIKQLVDKGYIRSQIIYKEGTKEILNRYLTIVVGGIEEKLNGYPTFINEGVEDKLSTPIEEKLKDNNTITNNTINNTLDNNTISKDIVSNTKVQQVIDKWNELGLQKLISINKGTNRYKLLNARLKEYGQDKILQAIENIKYSDFLKGQNNKSWTITFDWLVKPNNFIKVLEGNYADKEKAIEVTQSNDVKPLRFNNFKAREYDYDDLENKLLGWDKDD</sequence>
<dbReference type="Gene3D" id="1.10.10.10">
    <property type="entry name" value="Winged helix-like DNA-binding domain superfamily/Winged helix DNA-binding domain"/>
    <property type="match status" value="1"/>
</dbReference>
<keyword evidence="2" id="KW-1185">Reference proteome</keyword>
<evidence type="ECO:0000313" key="1">
    <source>
        <dbReference type="EMBL" id="AGF54779.1"/>
    </source>
</evidence>
<organism evidence="1 2">
    <name type="scientific">Clostridium saccharoperbutylacetonicum N1-4(HMT)</name>
    <dbReference type="NCBI Taxonomy" id="931276"/>
    <lineage>
        <taxon>Bacteria</taxon>
        <taxon>Bacillati</taxon>
        <taxon>Bacillota</taxon>
        <taxon>Clostridia</taxon>
        <taxon>Eubacteriales</taxon>
        <taxon>Clostridiaceae</taxon>
        <taxon>Clostridium</taxon>
    </lineage>
</organism>
<dbReference type="EMBL" id="CP004121">
    <property type="protein sequence ID" value="AGF54779.1"/>
    <property type="molecule type" value="Genomic_DNA"/>
</dbReference>
<dbReference type="RefSeq" id="WP_015391104.1">
    <property type="nucleotide sequence ID" value="NC_020291.1"/>
</dbReference>
<dbReference type="HOGENOM" id="CLU_072522_2_0_9"/>
<dbReference type="InterPro" id="IPR036388">
    <property type="entry name" value="WH-like_DNA-bd_sf"/>
</dbReference>
<dbReference type="KEGG" id="csr:Cspa_c10030"/>
<proteinExistence type="predicted"/>
<dbReference type="OrthoDB" id="1807191at2"/>
<dbReference type="PATRIC" id="fig|931276.5.peg.959"/>
<evidence type="ECO:0000313" key="2">
    <source>
        <dbReference type="Proteomes" id="UP000011728"/>
    </source>
</evidence>
<gene>
    <name evidence="1" type="ORF">Cspa_c10030</name>
</gene>
<dbReference type="Proteomes" id="UP000011728">
    <property type="component" value="Chromosome"/>
</dbReference>